<feature type="chain" id="PRO_5045929879" evidence="1">
    <location>
        <begin position="22"/>
        <end position="262"/>
    </location>
</feature>
<comment type="caution">
    <text evidence="2">The sequence shown here is derived from an EMBL/GenBank/DDBJ whole genome shotgun (WGS) entry which is preliminary data.</text>
</comment>
<protein>
    <submittedName>
        <fullName evidence="2">Uncharacterized protein</fullName>
    </submittedName>
</protein>
<dbReference type="RefSeq" id="WP_380251120.1">
    <property type="nucleotide sequence ID" value="NZ_JBHUII010000004.1"/>
</dbReference>
<name>A0ABW5BMC0_9PROT</name>
<keyword evidence="1" id="KW-0732">Signal</keyword>
<feature type="signal peptide" evidence="1">
    <location>
        <begin position="1"/>
        <end position="21"/>
    </location>
</feature>
<keyword evidence="3" id="KW-1185">Reference proteome</keyword>
<evidence type="ECO:0000256" key="1">
    <source>
        <dbReference type="SAM" id="SignalP"/>
    </source>
</evidence>
<dbReference type="Proteomes" id="UP001597294">
    <property type="component" value="Unassembled WGS sequence"/>
</dbReference>
<reference evidence="3" key="1">
    <citation type="journal article" date="2019" name="Int. J. Syst. Evol. Microbiol.">
        <title>The Global Catalogue of Microorganisms (GCM) 10K type strain sequencing project: providing services to taxonomists for standard genome sequencing and annotation.</title>
        <authorList>
            <consortium name="The Broad Institute Genomics Platform"/>
            <consortium name="The Broad Institute Genome Sequencing Center for Infectious Disease"/>
            <person name="Wu L."/>
            <person name="Ma J."/>
        </authorList>
    </citation>
    <scope>NUCLEOTIDE SEQUENCE [LARGE SCALE GENOMIC DNA]</scope>
    <source>
        <strain evidence="3">CGMCC 4.7192</strain>
    </source>
</reference>
<evidence type="ECO:0000313" key="2">
    <source>
        <dbReference type="EMBL" id="MFD2205981.1"/>
    </source>
</evidence>
<proteinExistence type="predicted"/>
<dbReference type="EMBL" id="JBHUII010000004">
    <property type="protein sequence ID" value="MFD2205981.1"/>
    <property type="molecule type" value="Genomic_DNA"/>
</dbReference>
<evidence type="ECO:0000313" key="3">
    <source>
        <dbReference type="Proteomes" id="UP001597294"/>
    </source>
</evidence>
<sequence>MTFSKKHCLASLASGPFLVMAILSTSIFGIAENADAHDIKSAVNKEIIPPFDIIKASANTDGRWATFLMELAGDTGSVTPEKTGTFRGSSVFAYVWPTKIDPAGVGFTTNSGVLALAITSHPDFDDTPLYDENADGDPANDGKTWHAHWAVLTQDTACGAGFKVREISPGQDLVPATMPDLPIALDAPGQSPILFDNQLKVTLPVKGAEGANFDAMTAVLNVSNEGSDKPLLCVNQAHDVASGDLSFPGIIMKKDESRFVKN</sequence>
<accession>A0ABW5BMC0</accession>
<organism evidence="2 3">
    <name type="scientific">Kiloniella antarctica</name>
    <dbReference type="NCBI Taxonomy" id="1550907"/>
    <lineage>
        <taxon>Bacteria</taxon>
        <taxon>Pseudomonadati</taxon>
        <taxon>Pseudomonadota</taxon>
        <taxon>Alphaproteobacteria</taxon>
        <taxon>Rhodospirillales</taxon>
        <taxon>Kiloniellaceae</taxon>
        <taxon>Kiloniella</taxon>
    </lineage>
</organism>
<gene>
    <name evidence="2" type="ORF">ACFSKO_10175</name>
</gene>